<dbReference type="EMBL" id="VSZQ01000291">
    <property type="protein sequence ID" value="TYR48920.1"/>
    <property type="molecule type" value="Genomic_DNA"/>
</dbReference>
<feature type="compositionally biased region" description="Polar residues" evidence="1">
    <location>
        <begin position="16"/>
        <end position="25"/>
    </location>
</feature>
<gene>
    <name evidence="2" type="ORF">FY004_33965</name>
</gene>
<evidence type="ECO:0000313" key="3">
    <source>
        <dbReference type="Proteomes" id="UP000323242"/>
    </source>
</evidence>
<dbReference type="AlphaFoldDB" id="A0A5D4ICP1"/>
<dbReference type="RefSeq" id="WP_107411690.1">
    <property type="nucleotide sequence ID" value="NZ_JBIRRC010000021.1"/>
</dbReference>
<protein>
    <submittedName>
        <fullName evidence="2">Uncharacterized protein</fullName>
    </submittedName>
</protein>
<proteinExistence type="predicted"/>
<name>A0A5D4ICP1_9ACTN</name>
<accession>A0A5D4ICP1</accession>
<comment type="caution">
    <text evidence="2">The sequence shown here is derived from an EMBL/GenBank/DDBJ whole genome shotgun (WGS) entry which is preliminary data.</text>
</comment>
<keyword evidence="3" id="KW-1185">Reference proteome</keyword>
<reference evidence="2 3" key="1">
    <citation type="submission" date="2019-08" db="EMBL/GenBank/DDBJ databases">
        <title>Draft genome for granaticin producer strain Streptomyces parvus C05.</title>
        <authorList>
            <person name="Gonzalez-Pimentel J.L."/>
        </authorList>
    </citation>
    <scope>NUCLEOTIDE SEQUENCE [LARGE SCALE GENOMIC DNA]</scope>
    <source>
        <strain evidence="2 3">C05</strain>
    </source>
</reference>
<dbReference type="Proteomes" id="UP000323242">
    <property type="component" value="Unassembled WGS sequence"/>
</dbReference>
<feature type="region of interest" description="Disordered" evidence="1">
    <location>
        <begin position="10"/>
        <end position="40"/>
    </location>
</feature>
<sequence>MAWDEWERLKAEAADQRSTGMQLNQLPPEPSSGGGSQQGDLAVNQTDLAAIGDAAFELHRDFGRVSEHARATSQKAAGGLKTQGFALGSALDHVASRWIDQSRSLLDATAHISNHLDFTKGAHAGDEVHISGTISSIATLDAGFNERKGA</sequence>
<evidence type="ECO:0000256" key="1">
    <source>
        <dbReference type="SAM" id="MobiDB-lite"/>
    </source>
</evidence>
<organism evidence="2 3">
    <name type="scientific">Streptomyces parvus</name>
    <dbReference type="NCBI Taxonomy" id="66428"/>
    <lineage>
        <taxon>Bacteria</taxon>
        <taxon>Bacillati</taxon>
        <taxon>Actinomycetota</taxon>
        <taxon>Actinomycetes</taxon>
        <taxon>Kitasatosporales</taxon>
        <taxon>Streptomycetaceae</taxon>
        <taxon>Streptomyces</taxon>
    </lineage>
</organism>
<evidence type="ECO:0000313" key="2">
    <source>
        <dbReference type="EMBL" id="TYR48920.1"/>
    </source>
</evidence>